<evidence type="ECO:0008006" key="4">
    <source>
        <dbReference type="Google" id="ProtNLM"/>
    </source>
</evidence>
<evidence type="ECO:0000313" key="3">
    <source>
        <dbReference type="Proteomes" id="UP000603865"/>
    </source>
</evidence>
<organism evidence="2 3">
    <name type="scientific">Deinococcus ruber</name>
    <dbReference type="NCBI Taxonomy" id="1848197"/>
    <lineage>
        <taxon>Bacteria</taxon>
        <taxon>Thermotogati</taxon>
        <taxon>Deinococcota</taxon>
        <taxon>Deinococci</taxon>
        <taxon>Deinococcales</taxon>
        <taxon>Deinococcaceae</taxon>
        <taxon>Deinococcus</taxon>
    </lineage>
</organism>
<dbReference type="EMBL" id="BMQL01000008">
    <property type="protein sequence ID" value="GGR06402.1"/>
    <property type="molecule type" value="Genomic_DNA"/>
</dbReference>
<keyword evidence="3" id="KW-1185">Reference proteome</keyword>
<evidence type="ECO:0000256" key="1">
    <source>
        <dbReference type="SAM" id="SignalP"/>
    </source>
</evidence>
<gene>
    <name evidence="2" type="ORF">GCM10008957_19000</name>
</gene>
<dbReference type="PROSITE" id="PS51257">
    <property type="entry name" value="PROKAR_LIPOPROTEIN"/>
    <property type="match status" value="1"/>
</dbReference>
<sequence>MRRNGRFLPLLAFVLGSACAAATPAPLPADYFTRDSVAMNVRPSTDEDDRYTDTIGPDGGQLVTLDAAGNTYTLSVPKDALPLPTTLSMAPLADLKGMPFRGGLKVGVQLEPEGTFFLRPVTLEIAFAKPPDLNSITPFGYTGNGQDFTSTMLKPDPGHFVFVLNHFSGVGFGNSTEAERTAELVRQPLDAQERISKYVQQTLGEERQKQLLGQDSDSSETFAAIAKALAAYEKEVLEPLSKVASQSCAVGTLYVQQVLGLERQRQMIGADSDSGLGVLAKTLSWEGPILRKCLEEETQVCFKTGDFSRLIQWRLAVERQAQLVGASTENAALDTQYAKDLKDCAHFELQLHASLTQQGNVKLTELMIAVNGKTDYAAHVDAMLPLKIDMIGALGIPGELPNGKGTAAYTAYRLSETSHSDIALAPTQNGALGVSGDCTTQGSGTTPGQLVATLIPSFKPASPDINAPDPNLDGLSAVQKRDVMRILAHVPKVGLLAPPRVLDVDSTMLNIDVGQPTEHTQSACKDQGGDRTTWLDTWNTYWKKLQKGAEPLSADLGGQGWALNPWNRTTTFPLKFSADVPTHEDAGGSTFDQRWHLDITVLHTPQGGTP</sequence>
<proteinExistence type="predicted"/>
<dbReference type="AlphaFoldDB" id="A0A918F5H2"/>
<reference evidence="2" key="1">
    <citation type="journal article" date="2014" name="Int. J. Syst. Evol. Microbiol.">
        <title>Complete genome sequence of Corynebacterium casei LMG S-19264T (=DSM 44701T), isolated from a smear-ripened cheese.</title>
        <authorList>
            <consortium name="US DOE Joint Genome Institute (JGI-PGF)"/>
            <person name="Walter F."/>
            <person name="Albersmeier A."/>
            <person name="Kalinowski J."/>
            <person name="Ruckert C."/>
        </authorList>
    </citation>
    <scope>NUCLEOTIDE SEQUENCE</scope>
    <source>
        <strain evidence="2">JCM 31311</strain>
    </source>
</reference>
<protein>
    <recommendedName>
        <fullName evidence="4">Lipoprotein</fullName>
    </recommendedName>
</protein>
<feature type="signal peptide" evidence="1">
    <location>
        <begin position="1"/>
        <end position="20"/>
    </location>
</feature>
<reference evidence="2" key="2">
    <citation type="submission" date="2020-09" db="EMBL/GenBank/DDBJ databases">
        <authorList>
            <person name="Sun Q."/>
            <person name="Ohkuma M."/>
        </authorList>
    </citation>
    <scope>NUCLEOTIDE SEQUENCE</scope>
    <source>
        <strain evidence="2">JCM 31311</strain>
    </source>
</reference>
<feature type="chain" id="PRO_5037679869" description="Lipoprotein" evidence="1">
    <location>
        <begin position="21"/>
        <end position="610"/>
    </location>
</feature>
<evidence type="ECO:0000313" key="2">
    <source>
        <dbReference type="EMBL" id="GGR06402.1"/>
    </source>
</evidence>
<dbReference type="Proteomes" id="UP000603865">
    <property type="component" value="Unassembled WGS sequence"/>
</dbReference>
<name>A0A918F5H2_9DEIO</name>
<keyword evidence="1" id="KW-0732">Signal</keyword>
<comment type="caution">
    <text evidence="2">The sequence shown here is derived from an EMBL/GenBank/DDBJ whole genome shotgun (WGS) entry which is preliminary data.</text>
</comment>
<accession>A0A918F5H2</accession>